<evidence type="ECO:0000256" key="1">
    <source>
        <dbReference type="ARBA" id="ARBA00022676"/>
    </source>
</evidence>
<keyword evidence="2" id="KW-0808">Transferase</keyword>
<evidence type="ECO:0000256" key="2">
    <source>
        <dbReference type="ARBA" id="ARBA00022679"/>
    </source>
</evidence>
<dbReference type="AlphaFoldDB" id="A0A9D1Y835"/>
<dbReference type="PANTHER" id="PTHR22916:SF51">
    <property type="entry name" value="GLYCOSYLTRANSFERASE EPSH-RELATED"/>
    <property type="match status" value="1"/>
</dbReference>
<keyword evidence="1" id="KW-0328">Glycosyltransferase</keyword>
<gene>
    <name evidence="4" type="ORF">H9841_03820</name>
</gene>
<dbReference type="CDD" id="cd00761">
    <property type="entry name" value="Glyco_tranf_GTA_type"/>
    <property type="match status" value="1"/>
</dbReference>
<dbReference type="Pfam" id="PF00535">
    <property type="entry name" value="Glycos_transf_2"/>
    <property type="match status" value="1"/>
</dbReference>
<evidence type="ECO:0000313" key="4">
    <source>
        <dbReference type="EMBL" id="HIY21015.1"/>
    </source>
</evidence>
<dbReference type="GO" id="GO:0016757">
    <property type="term" value="F:glycosyltransferase activity"/>
    <property type="evidence" value="ECO:0007669"/>
    <property type="project" value="UniProtKB-KW"/>
</dbReference>
<reference evidence="4" key="2">
    <citation type="submission" date="2021-04" db="EMBL/GenBank/DDBJ databases">
        <authorList>
            <person name="Gilroy R."/>
        </authorList>
    </citation>
    <scope>NUCLEOTIDE SEQUENCE</scope>
    <source>
        <strain evidence="4">ChiBcec16_6824</strain>
    </source>
</reference>
<feature type="domain" description="Glycosyltransferase 2-like" evidence="3">
    <location>
        <begin position="10"/>
        <end position="113"/>
    </location>
</feature>
<dbReference type="PANTHER" id="PTHR22916">
    <property type="entry name" value="GLYCOSYLTRANSFERASE"/>
    <property type="match status" value="1"/>
</dbReference>
<dbReference type="SUPFAM" id="SSF53448">
    <property type="entry name" value="Nucleotide-diphospho-sugar transferases"/>
    <property type="match status" value="1"/>
</dbReference>
<organism evidence="4 5">
    <name type="scientific">Candidatus Flavonifractor merdigallinarum</name>
    <dbReference type="NCBI Taxonomy" id="2838589"/>
    <lineage>
        <taxon>Bacteria</taxon>
        <taxon>Bacillati</taxon>
        <taxon>Bacillota</taxon>
        <taxon>Clostridia</taxon>
        <taxon>Eubacteriales</taxon>
        <taxon>Oscillospiraceae</taxon>
        <taxon>Flavonifractor</taxon>
    </lineage>
</organism>
<name>A0A9D1Y835_9FIRM</name>
<sequence>MNPVEKLITFAVPCYNSAAYMDHCVETLLTGGPDIEIILVDDGSTKDDTPAICDRYAEKYPGIVRAIHQPNGGHGEGVNQGIRNASGLYYKVVDSDDWLDPEALKKVLNKLRQFAKMQRPVDMMICNYVYEHVEDQTQKVMRYTNVFPKERIFSWSQIGRFRPSQYLLMHSVIYRTKLLRKCGLELPKHTFYVDNIFVYQPLPYVKTMYYMDVDLYRYFIGRADQSVNEKVMVTRVDQQLRVTRMMIDAHDLHRVHASMPKLSRYMFNYLSMMMTISSIFLLIDGSPEALGKRTELWEYLRTVDRHIYHKMKYRALSAVSNIPGYQGRKLSVGLYRLARKIYKFN</sequence>
<dbReference type="InterPro" id="IPR029044">
    <property type="entry name" value="Nucleotide-diphossugar_trans"/>
</dbReference>
<evidence type="ECO:0000259" key="3">
    <source>
        <dbReference type="Pfam" id="PF00535"/>
    </source>
</evidence>
<reference evidence="4" key="1">
    <citation type="journal article" date="2021" name="PeerJ">
        <title>Extensive microbial diversity within the chicken gut microbiome revealed by metagenomics and culture.</title>
        <authorList>
            <person name="Gilroy R."/>
            <person name="Ravi A."/>
            <person name="Getino M."/>
            <person name="Pursley I."/>
            <person name="Horton D.L."/>
            <person name="Alikhan N.F."/>
            <person name="Baker D."/>
            <person name="Gharbi K."/>
            <person name="Hall N."/>
            <person name="Watson M."/>
            <person name="Adriaenssens E.M."/>
            <person name="Foster-Nyarko E."/>
            <person name="Jarju S."/>
            <person name="Secka A."/>
            <person name="Antonio M."/>
            <person name="Oren A."/>
            <person name="Chaudhuri R.R."/>
            <person name="La Ragione R."/>
            <person name="Hildebrand F."/>
            <person name="Pallen M.J."/>
        </authorList>
    </citation>
    <scope>NUCLEOTIDE SEQUENCE</scope>
    <source>
        <strain evidence="4">ChiBcec16_6824</strain>
    </source>
</reference>
<accession>A0A9D1Y835</accession>
<dbReference type="EMBL" id="DXDX01000070">
    <property type="protein sequence ID" value="HIY21015.1"/>
    <property type="molecule type" value="Genomic_DNA"/>
</dbReference>
<dbReference type="InterPro" id="IPR001173">
    <property type="entry name" value="Glyco_trans_2-like"/>
</dbReference>
<dbReference type="Proteomes" id="UP000823868">
    <property type="component" value="Unassembled WGS sequence"/>
</dbReference>
<evidence type="ECO:0000313" key="5">
    <source>
        <dbReference type="Proteomes" id="UP000823868"/>
    </source>
</evidence>
<proteinExistence type="predicted"/>
<dbReference type="Gene3D" id="3.90.550.10">
    <property type="entry name" value="Spore Coat Polysaccharide Biosynthesis Protein SpsA, Chain A"/>
    <property type="match status" value="1"/>
</dbReference>
<protein>
    <submittedName>
        <fullName evidence="4">Glycosyltransferase family 2 protein</fullName>
    </submittedName>
</protein>
<comment type="caution">
    <text evidence="4">The sequence shown here is derived from an EMBL/GenBank/DDBJ whole genome shotgun (WGS) entry which is preliminary data.</text>
</comment>